<protein>
    <recommendedName>
        <fullName evidence="3">Glycosyltransferase 2-like domain-containing protein</fullName>
    </recommendedName>
</protein>
<keyword evidence="1" id="KW-1133">Transmembrane helix</keyword>
<reference evidence="2" key="1">
    <citation type="submission" date="2018-05" db="EMBL/GenBank/DDBJ databases">
        <authorList>
            <person name="Lanie J.A."/>
            <person name="Ng W.-L."/>
            <person name="Kazmierczak K.M."/>
            <person name="Andrzejewski T.M."/>
            <person name="Davidsen T.M."/>
            <person name="Wayne K.J."/>
            <person name="Tettelin H."/>
            <person name="Glass J.I."/>
            <person name="Rusch D."/>
            <person name="Podicherti R."/>
            <person name="Tsui H.-C.T."/>
            <person name="Winkler M.E."/>
        </authorList>
    </citation>
    <scope>NUCLEOTIDE SEQUENCE</scope>
</reference>
<dbReference type="AlphaFoldDB" id="A0A381VUN6"/>
<name>A0A381VUN6_9ZZZZ</name>
<evidence type="ECO:0000256" key="1">
    <source>
        <dbReference type="SAM" id="Phobius"/>
    </source>
</evidence>
<organism evidence="2">
    <name type="scientific">marine metagenome</name>
    <dbReference type="NCBI Taxonomy" id="408172"/>
    <lineage>
        <taxon>unclassified sequences</taxon>
        <taxon>metagenomes</taxon>
        <taxon>ecological metagenomes</taxon>
    </lineage>
</organism>
<accession>A0A381VUN6</accession>
<proteinExistence type="predicted"/>
<feature type="non-terminal residue" evidence="2">
    <location>
        <position position="1"/>
    </location>
</feature>
<feature type="transmembrane region" description="Helical" evidence="1">
    <location>
        <begin position="47"/>
        <end position="65"/>
    </location>
</feature>
<evidence type="ECO:0008006" key="3">
    <source>
        <dbReference type="Google" id="ProtNLM"/>
    </source>
</evidence>
<gene>
    <name evidence="2" type="ORF">METZ01_LOCUS96873</name>
</gene>
<keyword evidence="1" id="KW-0472">Membrane</keyword>
<keyword evidence="1" id="KW-0812">Transmembrane</keyword>
<dbReference type="EMBL" id="UINC01009841">
    <property type="protein sequence ID" value="SVA44019.1"/>
    <property type="molecule type" value="Genomic_DNA"/>
</dbReference>
<sequence length="82" mass="9306">LEMCDPTYGWNAEMQVKAVQRGLKVAEVPVRYRRRTGRSKISGNVKATVLAGALIIWTIIVLKVFPTRQERRRENGSIEPVP</sequence>
<evidence type="ECO:0000313" key="2">
    <source>
        <dbReference type="EMBL" id="SVA44019.1"/>
    </source>
</evidence>